<feature type="active site" evidence="5">
    <location>
        <position position="384"/>
    </location>
</feature>
<dbReference type="GO" id="GO:0006508">
    <property type="term" value="P:proteolysis"/>
    <property type="evidence" value="ECO:0007669"/>
    <property type="project" value="UniProtKB-KW"/>
</dbReference>
<keyword evidence="4 5" id="KW-0788">Thiol protease</keyword>
<keyword evidence="3 5" id="KW-0378">Hydrolase</keyword>
<feature type="domain" description="Calpain catalytic" evidence="7">
    <location>
        <begin position="230"/>
        <end position="403"/>
    </location>
</feature>
<protein>
    <recommendedName>
        <fullName evidence="7">Calpain catalytic domain-containing protein</fullName>
    </recommendedName>
</protein>
<reference evidence="8 9" key="1">
    <citation type="submission" date="2020-08" db="EMBL/GenBank/DDBJ databases">
        <title>Sequencing the genomes of 1000 actinobacteria strains.</title>
        <authorList>
            <person name="Klenk H.-P."/>
        </authorList>
    </citation>
    <scope>NUCLEOTIDE SEQUENCE [LARGE SCALE GENOMIC DNA]</scope>
    <source>
        <strain evidence="8 9">DSM 102030</strain>
    </source>
</reference>
<evidence type="ECO:0000259" key="7">
    <source>
        <dbReference type="PROSITE" id="PS50203"/>
    </source>
</evidence>
<dbReference type="Proteomes" id="UP000523007">
    <property type="component" value="Unassembled WGS sequence"/>
</dbReference>
<dbReference type="EMBL" id="JACHJT010000001">
    <property type="protein sequence ID" value="MBB4930792.1"/>
    <property type="molecule type" value="Genomic_DNA"/>
</dbReference>
<proteinExistence type="inferred from homology"/>
<evidence type="ECO:0000256" key="5">
    <source>
        <dbReference type="PROSITE-ProRule" id="PRU00239"/>
    </source>
</evidence>
<sequence length="429" mass="46277">MPRALSQRRFHDRGAGFAEYAAAILLVAAVASVVLASGVGTTVRNYLEDAICKALPDGCEDREPSGNPSSTTGGGNSDDSDDGASTPGGDENDPDRPSDEELEAVEDDIADIRDHLNGNWFTNLLSSDPEDVMADMSAAELNALFWSLSEDEIEELLSDDSVRDLTLRNADLDTLRRIQNIDPDLVGPDFDDTDGAKEAKQDDDIDHDLDYAEVEDGQLYGDNGEISSDDIDQGSLNNCWWLAGIGAVADQNPEMIKDMISENDNGTYTVTFADGEEVVVTPDIVVDSSGNAEFSDPGSDAVMWPAILEKAHAEREGGYGETEWGLASDSMELVTGNDVEEVPAGDVTEGQLNDWLTGDDPHAVTLFTLGEDKDNKHEDLVNNHFYIVESVEDGQVELYNPWGGAGDHETISIEELNANTRQVDAAPIS</sequence>
<dbReference type="InterPro" id="IPR022684">
    <property type="entry name" value="Calpain_cysteine_protease"/>
</dbReference>
<feature type="region of interest" description="Disordered" evidence="6">
    <location>
        <begin position="57"/>
        <end position="101"/>
    </location>
</feature>
<dbReference type="PROSITE" id="PS50203">
    <property type="entry name" value="CALPAIN_CAT"/>
    <property type="match status" value="1"/>
</dbReference>
<evidence type="ECO:0000256" key="1">
    <source>
        <dbReference type="ARBA" id="ARBA00007623"/>
    </source>
</evidence>
<name>A0A7W7W1B7_9ACTN</name>
<evidence type="ECO:0000313" key="8">
    <source>
        <dbReference type="EMBL" id="MBB4930792.1"/>
    </source>
</evidence>
<evidence type="ECO:0000256" key="3">
    <source>
        <dbReference type="ARBA" id="ARBA00022801"/>
    </source>
</evidence>
<organism evidence="8 9">
    <name type="scientific">Lipingzhangella halophila</name>
    <dbReference type="NCBI Taxonomy" id="1783352"/>
    <lineage>
        <taxon>Bacteria</taxon>
        <taxon>Bacillati</taxon>
        <taxon>Actinomycetota</taxon>
        <taxon>Actinomycetes</taxon>
        <taxon>Streptosporangiales</taxon>
        <taxon>Nocardiopsidaceae</taxon>
        <taxon>Lipingzhangella</taxon>
    </lineage>
</organism>
<evidence type="ECO:0000256" key="4">
    <source>
        <dbReference type="ARBA" id="ARBA00022807"/>
    </source>
</evidence>
<dbReference type="SUPFAM" id="SSF54001">
    <property type="entry name" value="Cysteine proteinases"/>
    <property type="match status" value="1"/>
</dbReference>
<dbReference type="InterPro" id="IPR001300">
    <property type="entry name" value="Peptidase_C2_calpain_cat"/>
</dbReference>
<accession>A0A7W7W1B7</accession>
<keyword evidence="2 5" id="KW-0645">Protease</keyword>
<comment type="similarity">
    <text evidence="1">Belongs to the peptidase C2 family.</text>
</comment>
<dbReference type="Pfam" id="PF00648">
    <property type="entry name" value="Peptidase_C2"/>
    <property type="match status" value="1"/>
</dbReference>
<gene>
    <name evidence="8" type="ORF">F4561_001612</name>
</gene>
<evidence type="ECO:0000313" key="9">
    <source>
        <dbReference type="Proteomes" id="UP000523007"/>
    </source>
</evidence>
<evidence type="ECO:0000256" key="2">
    <source>
        <dbReference type="ARBA" id="ARBA00022670"/>
    </source>
</evidence>
<dbReference type="AlphaFoldDB" id="A0A7W7W1B7"/>
<dbReference type="PANTHER" id="PTHR10183">
    <property type="entry name" value="CALPAIN"/>
    <property type="match status" value="1"/>
</dbReference>
<keyword evidence="9" id="KW-1185">Reference proteome</keyword>
<dbReference type="RefSeq" id="WP_184576211.1">
    <property type="nucleotide sequence ID" value="NZ_JACHJT010000001.1"/>
</dbReference>
<dbReference type="PANTHER" id="PTHR10183:SF379">
    <property type="entry name" value="CALPAIN-5"/>
    <property type="match status" value="1"/>
</dbReference>
<feature type="active site" evidence="5">
    <location>
        <position position="400"/>
    </location>
</feature>
<dbReference type="InterPro" id="IPR038765">
    <property type="entry name" value="Papain-like_cys_pep_sf"/>
</dbReference>
<comment type="caution">
    <text evidence="8">The sequence shown here is derived from an EMBL/GenBank/DDBJ whole genome shotgun (WGS) entry which is preliminary data.</text>
</comment>
<dbReference type="GO" id="GO:0004198">
    <property type="term" value="F:calcium-dependent cysteine-type endopeptidase activity"/>
    <property type="evidence" value="ECO:0007669"/>
    <property type="project" value="InterPro"/>
</dbReference>
<feature type="active site" evidence="5">
    <location>
        <position position="239"/>
    </location>
</feature>
<evidence type="ECO:0000256" key="6">
    <source>
        <dbReference type="SAM" id="MobiDB-lite"/>
    </source>
</evidence>